<evidence type="ECO:0000313" key="2">
    <source>
        <dbReference type="Proteomes" id="UP000022910"/>
    </source>
</evidence>
<evidence type="ECO:0008006" key="3">
    <source>
        <dbReference type="Google" id="ProtNLM"/>
    </source>
</evidence>
<sequence>MNINHKIIDSSSEENEPINEYFDSSDEENDFHYTIITGAKFHTWEEFEVYLERYALQEGFSFKKIRVEYYLHQKEMKGLTVDQKKLHVKRRTYECTHSGNYVSKKIINFDNQRNRRSYQINCPWHVNATKPKKENTIGITSVKLEHNHVMNPLIAEMAPKFRKFTPEMITDVEFYVKHNIFSATQIYPLLRAKYSDYPILKKDLYNIIQKVKVGQKEVVKNDSANFLHYLYEKKQQ</sequence>
<dbReference type="HOGENOM" id="CLU_098031_0_0_1"/>
<comment type="caution">
    <text evidence="1">The sequence shown here is derived from an EMBL/GenBank/DDBJ whole genome shotgun (WGS) entry which is preliminary data.</text>
</comment>
<accession>A0A015IT88</accession>
<organism evidence="1 2">
    <name type="scientific">Rhizophagus irregularis (strain DAOM 197198w)</name>
    <name type="common">Glomus intraradices</name>
    <dbReference type="NCBI Taxonomy" id="1432141"/>
    <lineage>
        <taxon>Eukaryota</taxon>
        <taxon>Fungi</taxon>
        <taxon>Fungi incertae sedis</taxon>
        <taxon>Mucoromycota</taxon>
        <taxon>Glomeromycotina</taxon>
        <taxon>Glomeromycetes</taxon>
        <taxon>Glomerales</taxon>
        <taxon>Glomeraceae</taxon>
        <taxon>Rhizophagus</taxon>
    </lineage>
</organism>
<name>A0A015IT88_RHIIW</name>
<dbReference type="AlphaFoldDB" id="A0A015IT88"/>
<keyword evidence="2" id="KW-1185">Reference proteome</keyword>
<dbReference type="EMBL" id="JEMT01025926">
    <property type="protein sequence ID" value="EXX60447.1"/>
    <property type="molecule type" value="Genomic_DNA"/>
</dbReference>
<gene>
    <name evidence="1" type="ORF">RirG_179800</name>
</gene>
<dbReference type="PANTHER" id="PTHR47718">
    <property type="entry name" value="OS01G0519700 PROTEIN"/>
    <property type="match status" value="1"/>
</dbReference>
<protein>
    <recommendedName>
        <fullName evidence="3">FAR1 domain-containing protein</fullName>
    </recommendedName>
</protein>
<evidence type="ECO:0000313" key="1">
    <source>
        <dbReference type="EMBL" id="EXX60447.1"/>
    </source>
</evidence>
<dbReference type="Proteomes" id="UP000022910">
    <property type="component" value="Unassembled WGS sequence"/>
</dbReference>
<dbReference type="PANTHER" id="PTHR47718:SF3">
    <property type="entry name" value="PROTEIN FAR1-RELATED SEQUENCE 5-LIKE"/>
    <property type="match status" value="1"/>
</dbReference>
<reference evidence="1 2" key="1">
    <citation type="submission" date="2014-02" db="EMBL/GenBank/DDBJ databases">
        <title>Single nucleus genome sequencing reveals high similarity among nuclei of an endomycorrhizal fungus.</title>
        <authorList>
            <person name="Lin K."/>
            <person name="Geurts R."/>
            <person name="Zhang Z."/>
            <person name="Limpens E."/>
            <person name="Saunders D.G."/>
            <person name="Mu D."/>
            <person name="Pang E."/>
            <person name="Cao H."/>
            <person name="Cha H."/>
            <person name="Lin T."/>
            <person name="Zhou Q."/>
            <person name="Shang Y."/>
            <person name="Li Y."/>
            <person name="Ivanov S."/>
            <person name="Sharma T."/>
            <person name="Velzen R.V."/>
            <person name="Ruijter N.D."/>
            <person name="Aanen D.K."/>
            <person name="Win J."/>
            <person name="Kamoun S."/>
            <person name="Bisseling T."/>
            <person name="Huang S."/>
        </authorList>
    </citation>
    <scope>NUCLEOTIDE SEQUENCE [LARGE SCALE GENOMIC DNA]</scope>
    <source>
        <strain evidence="2">DAOM197198w</strain>
    </source>
</reference>
<proteinExistence type="predicted"/>